<dbReference type="Pfam" id="PF19054">
    <property type="entry name" value="DUF5753"/>
    <property type="match status" value="1"/>
</dbReference>
<dbReference type="InterPro" id="IPR001387">
    <property type="entry name" value="Cro/C1-type_HTH"/>
</dbReference>
<reference evidence="2 3" key="1">
    <citation type="journal article" date="2023" name="Microbiol. Spectr.">
        <title>Synergy between Genome Mining, Metabolomics, and Bioinformatics Uncovers Antibacterial Chlorinated Carbazole Alkaloids and Their Biosynthetic Gene Cluster from Streptomyces tubbatahanensis sp. nov., a Novel Actinomycete Isolated from Sulu Sea, Philippines.</title>
        <authorList>
            <person name="Tenebro C.P."/>
            <person name="Trono D.J.V.L."/>
            <person name="Balida L.A.P."/>
            <person name="Bayog L.K.A."/>
            <person name="Bruna J.R."/>
            <person name="Sabido E.M."/>
            <person name="Caspe D.P.C."/>
            <person name="de Los Santos E.L.C."/>
            <person name="Saludes J.P."/>
            <person name="Dalisay D.S."/>
        </authorList>
    </citation>
    <scope>NUCLEOTIDE SEQUENCE [LARGE SCALE GENOMIC DNA]</scope>
    <source>
        <strain evidence="2 3">DSD3025</strain>
    </source>
</reference>
<proteinExistence type="predicted"/>
<gene>
    <name evidence="2" type="ORF">MMF93_20710</name>
</gene>
<protein>
    <submittedName>
        <fullName evidence="2">Helix-turn-helix transcriptional regulator</fullName>
    </submittedName>
</protein>
<accession>A0ABY3XVZ4</accession>
<organism evidence="2 3">
    <name type="scientific">Streptomyces tubbatahanensis</name>
    <dbReference type="NCBI Taxonomy" id="2923272"/>
    <lineage>
        <taxon>Bacteria</taxon>
        <taxon>Bacillati</taxon>
        <taxon>Actinomycetota</taxon>
        <taxon>Actinomycetes</taxon>
        <taxon>Kitasatosporales</taxon>
        <taxon>Streptomycetaceae</taxon>
        <taxon>Streptomyces</taxon>
    </lineage>
</organism>
<evidence type="ECO:0000259" key="1">
    <source>
        <dbReference type="PROSITE" id="PS50943"/>
    </source>
</evidence>
<feature type="domain" description="HTH cro/C1-type" evidence="1">
    <location>
        <begin position="21"/>
        <end position="74"/>
    </location>
</feature>
<evidence type="ECO:0000313" key="2">
    <source>
        <dbReference type="EMBL" id="UNS98610.1"/>
    </source>
</evidence>
<dbReference type="RefSeq" id="WP_242753681.1">
    <property type="nucleotide sequence ID" value="NZ_CP093846.1"/>
</dbReference>
<dbReference type="Pfam" id="PF13560">
    <property type="entry name" value="HTH_31"/>
    <property type="match status" value="1"/>
</dbReference>
<dbReference type="CDD" id="cd00093">
    <property type="entry name" value="HTH_XRE"/>
    <property type="match status" value="1"/>
</dbReference>
<dbReference type="Proteomes" id="UP001202244">
    <property type="component" value="Chromosome"/>
</dbReference>
<dbReference type="InterPro" id="IPR010982">
    <property type="entry name" value="Lambda_DNA-bd_dom_sf"/>
</dbReference>
<dbReference type="Gene3D" id="1.10.260.40">
    <property type="entry name" value="lambda repressor-like DNA-binding domains"/>
    <property type="match status" value="1"/>
</dbReference>
<name>A0ABY3XVZ4_9ACTN</name>
<dbReference type="PROSITE" id="PS50943">
    <property type="entry name" value="HTH_CROC1"/>
    <property type="match status" value="1"/>
</dbReference>
<keyword evidence="3" id="KW-1185">Reference proteome</keyword>
<dbReference type="SUPFAM" id="SSF47413">
    <property type="entry name" value="lambda repressor-like DNA-binding domains"/>
    <property type="match status" value="1"/>
</dbReference>
<dbReference type="EMBL" id="CP093846">
    <property type="protein sequence ID" value="UNS98610.1"/>
    <property type="molecule type" value="Genomic_DNA"/>
</dbReference>
<dbReference type="InterPro" id="IPR043917">
    <property type="entry name" value="DUF5753"/>
</dbReference>
<dbReference type="SMART" id="SM00530">
    <property type="entry name" value="HTH_XRE"/>
    <property type="match status" value="1"/>
</dbReference>
<sequence>MPPARELDPTASLAAFLGHKVRRERERRGWTQQHLGEQVFISRVRVTKIELGTDPPNPSLAGRFDRVLGLEGELENLAKVLQNDQVRDYARAYLARQLEAEAMHDLWIVIPGLLQTEDYAGALMREVQAGAPAEIERYVERRIARQAVWDRAAPPWMWAVIDAAVLGRVTGGRATMRGQLIRMREMCEIPQVNLQFLPSTATVIPGSISMLTLPNGDRGAYTEGFETGAYTEEPSGVARFQRVYDRLHANALSADASMNLLEKAIEGYS</sequence>
<evidence type="ECO:0000313" key="3">
    <source>
        <dbReference type="Proteomes" id="UP001202244"/>
    </source>
</evidence>